<dbReference type="InterPro" id="IPR036388">
    <property type="entry name" value="WH-like_DNA-bd_sf"/>
</dbReference>
<dbReference type="InterPro" id="IPR000944">
    <property type="entry name" value="Tscrpt_reg_Rrf2"/>
</dbReference>
<dbReference type="Pfam" id="PF02082">
    <property type="entry name" value="Rrf2"/>
    <property type="match status" value="1"/>
</dbReference>
<dbReference type="Gene3D" id="1.10.10.10">
    <property type="entry name" value="Winged helix-like DNA-binding domain superfamily/Winged helix DNA-binding domain"/>
    <property type="match status" value="1"/>
</dbReference>
<reference evidence="1 2" key="1">
    <citation type="submission" date="2017-09" db="EMBL/GenBank/DDBJ databases">
        <title>Large-scale bioinformatics analysis of Bacillus genomes uncovers conserved roles of natural products in bacterial physiology.</title>
        <authorList>
            <consortium name="Agbiome Team Llc"/>
            <person name="Bleich R.M."/>
            <person name="Grubbs K.J."/>
            <person name="Santa Maria K.C."/>
            <person name="Allen S.E."/>
            <person name="Farag S."/>
            <person name="Shank E.A."/>
            <person name="Bowers A."/>
        </authorList>
    </citation>
    <scope>NUCLEOTIDE SEQUENCE [LARGE SCALE GENOMIC DNA]</scope>
    <source>
        <strain evidence="1 2">AFS081271</strain>
    </source>
</reference>
<dbReference type="AlphaFoldDB" id="A0A2B0Y8E9"/>
<dbReference type="PANTHER" id="PTHR33221:SF15">
    <property type="entry name" value="HTH-TYPE TRANSCRIPTIONAL REGULATOR YWGB-RELATED"/>
    <property type="match status" value="1"/>
</dbReference>
<gene>
    <name evidence="1" type="ORF">COJ30_05585</name>
</gene>
<dbReference type="GO" id="GO:0003700">
    <property type="term" value="F:DNA-binding transcription factor activity"/>
    <property type="evidence" value="ECO:0007669"/>
    <property type="project" value="TreeGrafter"/>
</dbReference>
<dbReference type="Proteomes" id="UP000222851">
    <property type="component" value="Unassembled WGS sequence"/>
</dbReference>
<organism evidence="1 2">
    <name type="scientific">Bacillus anthracis</name>
    <name type="common">anthrax bacterium</name>
    <dbReference type="NCBI Taxonomy" id="1392"/>
    <lineage>
        <taxon>Bacteria</taxon>
        <taxon>Bacillati</taxon>
        <taxon>Bacillota</taxon>
        <taxon>Bacilli</taxon>
        <taxon>Bacillales</taxon>
        <taxon>Bacillaceae</taxon>
        <taxon>Bacillus</taxon>
        <taxon>Bacillus cereus group</taxon>
    </lineage>
</organism>
<dbReference type="RefSeq" id="WP_080468667.1">
    <property type="nucleotide sequence ID" value="NZ_NUXH01000020.1"/>
</dbReference>
<dbReference type="SUPFAM" id="SSF46785">
    <property type="entry name" value="Winged helix' DNA-binding domain"/>
    <property type="match status" value="1"/>
</dbReference>
<proteinExistence type="predicted"/>
<dbReference type="PROSITE" id="PS51197">
    <property type="entry name" value="HTH_RRF2_2"/>
    <property type="match status" value="1"/>
</dbReference>
<sequence>MLSTKLLQFQTVTFKITFIRSDTNLNSEFMIAVHCLVYLNHVPGNMANSEQLADNICANAARIRKVMRMLKKNGLISTKEGINGGYIFKHNPKDVTLGDIYELTSTNSLSSNWRSGDIDKDCTISSGIGDVMTDIFIEGDKHYKLFLDQLSIQDVIDKLFK</sequence>
<accession>A0A2B0Y8E9</accession>
<dbReference type="InterPro" id="IPR036390">
    <property type="entry name" value="WH_DNA-bd_sf"/>
</dbReference>
<comment type="caution">
    <text evidence="1">The sequence shown here is derived from an EMBL/GenBank/DDBJ whole genome shotgun (WGS) entry which is preliminary data.</text>
</comment>
<dbReference type="PANTHER" id="PTHR33221">
    <property type="entry name" value="WINGED HELIX-TURN-HELIX TRANSCRIPTIONAL REGULATOR, RRF2 FAMILY"/>
    <property type="match status" value="1"/>
</dbReference>
<protein>
    <submittedName>
        <fullName evidence="1">Transcriptional regulator</fullName>
    </submittedName>
</protein>
<dbReference type="EMBL" id="NUXH01000020">
    <property type="protein sequence ID" value="PFL72820.1"/>
    <property type="molecule type" value="Genomic_DNA"/>
</dbReference>
<evidence type="ECO:0000313" key="2">
    <source>
        <dbReference type="Proteomes" id="UP000222851"/>
    </source>
</evidence>
<dbReference type="InterPro" id="IPR030489">
    <property type="entry name" value="TR_Rrf2-type_CS"/>
</dbReference>
<evidence type="ECO:0000313" key="1">
    <source>
        <dbReference type="EMBL" id="PFL72820.1"/>
    </source>
</evidence>
<dbReference type="PROSITE" id="PS01332">
    <property type="entry name" value="HTH_RRF2_1"/>
    <property type="match status" value="1"/>
</dbReference>
<dbReference type="GO" id="GO:0005829">
    <property type="term" value="C:cytosol"/>
    <property type="evidence" value="ECO:0007669"/>
    <property type="project" value="TreeGrafter"/>
</dbReference>
<name>A0A2B0Y8E9_BACAN</name>